<dbReference type="EMBL" id="CP022983">
    <property type="protein sequence ID" value="ASV68823.1"/>
    <property type="molecule type" value="Genomic_DNA"/>
</dbReference>
<dbReference type="FunFam" id="3.40.50.300:FF:000398">
    <property type="entry name" value="Type IV pilus assembly ATPase PilB"/>
    <property type="match status" value="1"/>
</dbReference>
<dbReference type="GO" id="GO:0005524">
    <property type="term" value="F:ATP binding"/>
    <property type="evidence" value="ECO:0007669"/>
    <property type="project" value="UniProtKB-KW"/>
</dbReference>
<dbReference type="KEGG" id="bko:CKF48_16925"/>
<sequence>MRKKLGELLIDAGVITHEALEKVLREKNKSQKLGDALLQSELITEKQLIQALEWQLGIPHVDLTAYPINPSILQFISMEVAKRNLVIPLKLEGDHLLVAMADPLDYYTIDDLRLTTGYKIHPAIAAKDDIVRTIHRYYRDEPKEEVAAGNERQGKQRSRRNAPIIQLIDQLLSSAIAMKASDIHIDAQESSVVIRFRVDGLLRRERELAKSIQNELFSRIKIMAEMDTTEQRIAQDGRIKIPIDYRTVDIRVSIIPTVHGEKAVLRILDRQERLMQFEHLGFQKEYLMQIRQMIQQPAGIVLITGPTGAGKTSTLYAALHEMNKEEVNIITIEDPVEQILKGINQLQVHKQVGMTFASGLRSILRQDPNIIMIGEIRDQETAQVAIRAALTGHLVLSTLHTNDSVSTVMRLIDMGIEPFLVSSALNGVVAQRLVRKVCLECRETVTPTSYEQTVFASKGIEPENLQRGRGCSHCQMTGYKGRIALHEVFTLNDVLRKIITTDHDTTTLKIAAKKAGMRSLLEDGLHKISQGLTTLEEVLKVTMLEEGGSLGNENDRFVNERV</sequence>
<evidence type="ECO:0000256" key="3">
    <source>
        <dbReference type="ARBA" id="ARBA00022840"/>
    </source>
</evidence>
<accession>A0A248TKT9</accession>
<evidence type="ECO:0000259" key="4">
    <source>
        <dbReference type="SMART" id="SM00382"/>
    </source>
</evidence>
<dbReference type="InterPro" id="IPR037257">
    <property type="entry name" value="T2SS_E_N_sf"/>
</dbReference>
<protein>
    <submittedName>
        <fullName evidence="5">Type II secretion system protein GspE</fullName>
    </submittedName>
</protein>
<dbReference type="SUPFAM" id="SSF160246">
    <property type="entry name" value="EspE N-terminal domain-like"/>
    <property type="match status" value="1"/>
</dbReference>
<proteinExistence type="inferred from homology"/>
<dbReference type="PANTHER" id="PTHR30258">
    <property type="entry name" value="TYPE II SECRETION SYSTEM PROTEIN GSPE-RELATED"/>
    <property type="match status" value="1"/>
</dbReference>
<feature type="domain" description="AAA+ ATPase" evidence="4">
    <location>
        <begin position="297"/>
        <end position="423"/>
    </location>
</feature>
<dbReference type="AlphaFoldDB" id="A0A248TKT9"/>
<keyword evidence="6" id="KW-1185">Reference proteome</keyword>
<reference evidence="5 6" key="1">
    <citation type="submission" date="2017-08" db="EMBL/GenBank/DDBJ databases">
        <title>Complete Genome Sequence of Bacillus kochii Oregon-R-modENCODE STRAIN BDGP4, isolated from Drosophila melanogaster gut.</title>
        <authorList>
            <person name="Wan K.H."/>
            <person name="Yu C."/>
            <person name="Park S."/>
            <person name="Hammonds A.S."/>
            <person name="Booth B.W."/>
            <person name="Celniker S.E."/>
        </authorList>
    </citation>
    <scope>NUCLEOTIDE SEQUENCE [LARGE SCALE GENOMIC DNA]</scope>
    <source>
        <strain evidence="5 6">BDGP4</strain>
    </source>
</reference>
<evidence type="ECO:0000313" key="6">
    <source>
        <dbReference type="Proteomes" id="UP000215137"/>
    </source>
</evidence>
<dbReference type="Pfam" id="PF05157">
    <property type="entry name" value="MshEN"/>
    <property type="match status" value="1"/>
</dbReference>
<name>A0A248TKT9_9BACI</name>
<gene>
    <name evidence="5" type="ORF">CKF48_16925</name>
</gene>
<evidence type="ECO:0000256" key="1">
    <source>
        <dbReference type="ARBA" id="ARBA00006611"/>
    </source>
</evidence>
<evidence type="ECO:0000313" key="5">
    <source>
        <dbReference type="EMBL" id="ASV68823.1"/>
    </source>
</evidence>
<dbReference type="InterPro" id="IPR003593">
    <property type="entry name" value="AAA+_ATPase"/>
</dbReference>
<dbReference type="Pfam" id="PF00437">
    <property type="entry name" value="T2SSE"/>
    <property type="match status" value="1"/>
</dbReference>
<dbReference type="Gene3D" id="3.30.450.90">
    <property type="match status" value="1"/>
</dbReference>
<dbReference type="Gene3D" id="3.40.50.300">
    <property type="entry name" value="P-loop containing nucleotide triphosphate hydrolases"/>
    <property type="match status" value="1"/>
</dbReference>
<dbReference type="InterPro" id="IPR007831">
    <property type="entry name" value="T2SS_GspE_N"/>
</dbReference>
<organism evidence="5 6">
    <name type="scientific">Cytobacillus kochii</name>
    <dbReference type="NCBI Taxonomy" id="859143"/>
    <lineage>
        <taxon>Bacteria</taxon>
        <taxon>Bacillati</taxon>
        <taxon>Bacillota</taxon>
        <taxon>Bacilli</taxon>
        <taxon>Bacillales</taxon>
        <taxon>Bacillaceae</taxon>
        <taxon>Cytobacillus</taxon>
    </lineage>
</organism>
<dbReference type="FunFam" id="3.30.300.160:FF:000002">
    <property type="entry name" value="Type II secretion system protein E"/>
    <property type="match status" value="1"/>
</dbReference>
<dbReference type="SMART" id="SM00382">
    <property type="entry name" value="AAA"/>
    <property type="match status" value="1"/>
</dbReference>
<dbReference type="InterPro" id="IPR001482">
    <property type="entry name" value="T2SS/T4SS_dom"/>
</dbReference>
<evidence type="ECO:0000256" key="2">
    <source>
        <dbReference type="ARBA" id="ARBA00022741"/>
    </source>
</evidence>
<keyword evidence="2" id="KW-0547">Nucleotide-binding</keyword>
<dbReference type="SUPFAM" id="SSF52540">
    <property type="entry name" value="P-loop containing nucleoside triphosphate hydrolases"/>
    <property type="match status" value="1"/>
</dbReference>
<dbReference type="GO" id="GO:0005886">
    <property type="term" value="C:plasma membrane"/>
    <property type="evidence" value="ECO:0007669"/>
    <property type="project" value="TreeGrafter"/>
</dbReference>
<keyword evidence="3" id="KW-0067">ATP-binding</keyword>
<dbReference type="InterPro" id="IPR027417">
    <property type="entry name" value="P-loop_NTPase"/>
</dbReference>
<dbReference type="OrthoDB" id="9808272at2"/>
<dbReference type="Proteomes" id="UP000215137">
    <property type="component" value="Chromosome"/>
</dbReference>
<dbReference type="Gene3D" id="3.30.300.160">
    <property type="entry name" value="Type II secretion system, protein E, N-terminal domain"/>
    <property type="match status" value="1"/>
</dbReference>
<dbReference type="CDD" id="cd01129">
    <property type="entry name" value="PulE-GspE-like"/>
    <property type="match status" value="1"/>
</dbReference>
<comment type="similarity">
    <text evidence="1">Belongs to the GSP E family.</text>
</comment>
<dbReference type="PANTHER" id="PTHR30258:SF1">
    <property type="entry name" value="PROTEIN TRANSPORT PROTEIN HOFB HOMOLOG"/>
    <property type="match status" value="1"/>
</dbReference>
<dbReference type="GO" id="GO:0016887">
    <property type="term" value="F:ATP hydrolysis activity"/>
    <property type="evidence" value="ECO:0007669"/>
    <property type="project" value="TreeGrafter"/>
</dbReference>
<dbReference type="RefSeq" id="WP_095372390.1">
    <property type="nucleotide sequence ID" value="NZ_CP022983.1"/>
</dbReference>